<protein>
    <submittedName>
        <fullName evidence="3">NADP oxidoreductase</fullName>
    </submittedName>
</protein>
<dbReference type="Gene3D" id="3.40.50.720">
    <property type="entry name" value="NAD(P)-binding Rossmann-like Domain"/>
    <property type="match status" value="1"/>
</dbReference>
<dbReference type="InterPro" id="IPR036291">
    <property type="entry name" value="NAD(P)-bd_dom_sf"/>
</dbReference>
<dbReference type="PANTHER" id="PTHR14239">
    <property type="entry name" value="DUDULIN-RELATED"/>
    <property type="match status" value="1"/>
</dbReference>
<name>A0A1F7GPT1_9BACT</name>
<feature type="domain" description="Pyrroline-5-carboxylate reductase catalytic N-terminal" evidence="2">
    <location>
        <begin position="2"/>
        <end position="106"/>
    </location>
</feature>
<comment type="caution">
    <text evidence="3">The sequence shown here is derived from an EMBL/GenBank/DDBJ whole genome shotgun (WGS) entry which is preliminary data.</text>
</comment>
<reference evidence="3 4" key="1">
    <citation type="journal article" date="2016" name="Nat. Commun.">
        <title>Thousands of microbial genomes shed light on interconnected biogeochemical processes in an aquifer system.</title>
        <authorList>
            <person name="Anantharaman K."/>
            <person name="Brown C.T."/>
            <person name="Hug L.A."/>
            <person name="Sharon I."/>
            <person name="Castelle C.J."/>
            <person name="Probst A.J."/>
            <person name="Thomas B.C."/>
            <person name="Singh A."/>
            <person name="Wilkins M.J."/>
            <person name="Karaoz U."/>
            <person name="Brodie E.L."/>
            <person name="Williams K.H."/>
            <person name="Hubbard S.S."/>
            <person name="Banfield J.F."/>
        </authorList>
    </citation>
    <scope>NUCLEOTIDE SEQUENCE [LARGE SCALE GENOMIC DNA]</scope>
</reference>
<dbReference type="GO" id="GO:0016491">
    <property type="term" value="F:oxidoreductase activity"/>
    <property type="evidence" value="ECO:0007669"/>
    <property type="project" value="UniProtKB-KW"/>
</dbReference>
<organism evidence="3 4">
    <name type="scientific">Candidatus Roizmanbacteria bacterium RIFCSPHIGHO2_01_FULL_39_8</name>
    <dbReference type="NCBI Taxonomy" id="1802033"/>
    <lineage>
        <taxon>Bacteria</taxon>
        <taxon>Candidatus Roizmaniibacteriota</taxon>
    </lineage>
</organism>
<dbReference type="EMBL" id="MFZI01000025">
    <property type="protein sequence ID" value="OGK20937.1"/>
    <property type="molecule type" value="Genomic_DNA"/>
</dbReference>
<evidence type="ECO:0000256" key="1">
    <source>
        <dbReference type="ARBA" id="ARBA00023002"/>
    </source>
</evidence>
<sequence>MKIAVLGTGMVGRAHAAKLAELGHEVTIGTRDVAKTTSETKPDQMGNPPFSQWQKEHSHVKLETFENAVKNTDMILEALHGAVAVEVLKALESSLTGKILIDIANPLDFSKGMPPSLFVSNTDSLGEQIQNTLPKTRVVKTFNTMNAMLQINPQMLANGEHHIFTSGNDADAKGKVTELLTSYGWKHIIDLGDITTARGTEMMMPFWLRLWGSLKTPMFNYRIVTK</sequence>
<evidence type="ECO:0000313" key="3">
    <source>
        <dbReference type="EMBL" id="OGK20937.1"/>
    </source>
</evidence>
<dbReference type="AlphaFoldDB" id="A0A1F7GPT1"/>
<dbReference type="InterPro" id="IPR051267">
    <property type="entry name" value="STEAP_metalloreductase"/>
</dbReference>
<evidence type="ECO:0000259" key="2">
    <source>
        <dbReference type="Pfam" id="PF03807"/>
    </source>
</evidence>
<keyword evidence="1" id="KW-0560">Oxidoreductase</keyword>
<dbReference type="Proteomes" id="UP000177026">
    <property type="component" value="Unassembled WGS sequence"/>
</dbReference>
<evidence type="ECO:0000313" key="4">
    <source>
        <dbReference type="Proteomes" id="UP000177026"/>
    </source>
</evidence>
<gene>
    <name evidence="3" type="ORF">A2866_00270</name>
</gene>
<proteinExistence type="predicted"/>
<dbReference type="InterPro" id="IPR028939">
    <property type="entry name" value="P5C_Rdtase_cat_N"/>
</dbReference>
<dbReference type="Pfam" id="PF03807">
    <property type="entry name" value="F420_oxidored"/>
    <property type="match status" value="1"/>
</dbReference>
<accession>A0A1F7GPT1</accession>
<dbReference type="SUPFAM" id="SSF51735">
    <property type="entry name" value="NAD(P)-binding Rossmann-fold domains"/>
    <property type="match status" value="1"/>
</dbReference>